<feature type="repeat" description="TPR" evidence="8">
    <location>
        <begin position="154"/>
        <end position="187"/>
    </location>
</feature>
<keyword evidence="4" id="KW-0328">Glycosyltransferase</keyword>
<dbReference type="AlphaFoldDB" id="A0A6B2KY00"/>
<evidence type="ECO:0000256" key="6">
    <source>
        <dbReference type="ARBA" id="ARBA00022737"/>
    </source>
</evidence>
<organism evidence="10">
    <name type="scientific">Arcella intermedia</name>
    <dbReference type="NCBI Taxonomy" id="1963864"/>
    <lineage>
        <taxon>Eukaryota</taxon>
        <taxon>Amoebozoa</taxon>
        <taxon>Tubulinea</taxon>
        <taxon>Elardia</taxon>
        <taxon>Arcellinida</taxon>
        <taxon>Sphaerothecina</taxon>
        <taxon>Arcellidae</taxon>
        <taxon>Arcella</taxon>
    </lineage>
</organism>
<evidence type="ECO:0000256" key="8">
    <source>
        <dbReference type="PROSITE-ProRule" id="PRU00339"/>
    </source>
</evidence>
<reference evidence="10" key="1">
    <citation type="journal article" date="2020" name="J. Eukaryot. Microbiol.">
        <title>De novo Sequencing, Assembly and Annotation of the Transcriptome for the Free-Living Testate Amoeba Arcella intermedia.</title>
        <authorList>
            <person name="Ribeiro G.M."/>
            <person name="Porfirio-Sousa A.L."/>
            <person name="Maurer-Alcala X.X."/>
            <person name="Katz L.A."/>
            <person name="Lahr D.J.G."/>
        </authorList>
    </citation>
    <scope>NUCLEOTIDE SEQUENCE</scope>
</reference>
<dbReference type="Gene3D" id="3.40.50.2000">
    <property type="entry name" value="Glycogen Phosphorylase B"/>
    <property type="match status" value="1"/>
</dbReference>
<dbReference type="PROSITE" id="PS50005">
    <property type="entry name" value="TPR"/>
    <property type="match status" value="2"/>
</dbReference>
<dbReference type="InterPro" id="IPR011990">
    <property type="entry name" value="TPR-like_helical_dom_sf"/>
</dbReference>
<dbReference type="SMART" id="SM00028">
    <property type="entry name" value="TPR"/>
    <property type="match status" value="5"/>
</dbReference>
<evidence type="ECO:0000256" key="5">
    <source>
        <dbReference type="ARBA" id="ARBA00022679"/>
    </source>
</evidence>
<evidence type="ECO:0000256" key="1">
    <source>
        <dbReference type="ARBA" id="ARBA00004922"/>
    </source>
</evidence>
<dbReference type="InterPro" id="IPR037919">
    <property type="entry name" value="OGT"/>
</dbReference>
<proteinExistence type="inferred from homology"/>
<evidence type="ECO:0000313" key="10">
    <source>
        <dbReference type="EMBL" id="NDV29634.1"/>
    </source>
</evidence>
<dbReference type="GO" id="GO:0097363">
    <property type="term" value="F:protein O-acetylglucosaminyltransferase activity"/>
    <property type="evidence" value="ECO:0007669"/>
    <property type="project" value="UniProtKB-EC"/>
</dbReference>
<protein>
    <recommendedName>
        <fullName evidence="3">protein O-GlcNAc transferase</fullName>
        <ecNumber evidence="3">2.4.1.255</ecNumber>
    </recommendedName>
</protein>
<accession>A0A6B2KY00</accession>
<keyword evidence="5" id="KW-0808">Transferase</keyword>
<dbReference type="EMBL" id="GIBP01000665">
    <property type="protein sequence ID" value="NDV29634.1"/>
    <property type="molecule type" value="Transcribed_RNA"/>
</dbReference>
<dbReference type="Gene3D" id="3.40.50.11380">
    <property type="match status" value="1"/>
</dbReference>
<evidence type="ECO:0000256" key="4">
    <source>
        <dbReference type="ARBA" id="ARBA00022676"/>
    </source>
</evidence>
<dbReference type="EC" id="2.4.1.255" evidence="3"/>
<evidence type="ECO:0000259" key="9">
    <source>
        <dbReference type="Pfam" id="PF13844"/>
    </source>
</evidence>
<feature type="repeat" description="TPR" evidence="8">
    <location>
        <begin position="223"/>
        <end position="256"/>
    </location>
</feature>
<evidence type="ECO:0000256" key="3">
    <source>
        <dbReference type="ARBA" id="ARBA00011970"/>
    </source>
</evidence>
<feature type="domain" description="O-GlcNAc transferase C-terminal" evidence="9">
    <location>
        <begin position="530"/>
        <end position="708"/>
    </location>
</feature>
<keyword evidence="6" id="KW-0677">Repeat</keyword>
<evidence type="ECO:0000256" key="7">
    <source>
        <dbReference type="ARBA" id="ARBA00022803"/>
    </source>
</evidence>
<dbReference type="PANTHER" id="PTHR44366">
    <property type="entry name" value="UDP-N-ACETYLGLUCOSAMINE--PEPTIDE N-ACETYLGLUCOSAMINYLTRANSFERASE 110 KDA SUBUNIT"/>
    <property type="match status" value="1"/>
</dbReference>
<dbReference type="GO" id="GO:0006493">
    <property type="term" value="P:protein O-linked glycosylation"/>
    <property type="evidence" value="ECO:0007669"/>
    <property type="project" value="InterPro"/>
</dbReference>
<comment type="pathway">
    <text evidence="1">Protein modification; protein glycosylation.</text>
</comment>
<dbReference type="PROSITE" id="PS50293">
    <property type="entry name" value="TPR_REGION"/>
    <property type="match status" value="2"/>
</dbReference>
<dbReference type="InterPro" id="IPR019734">
    <property type="entry name" value="TPR_rpt"/>
</dbReference>
<dbReference type="Gene3D" id="1.25.40.10">
    <property type="entry name" value="Tetratricopeptide repeat domain"/>
    <property type="match status" value="3"/>
</dbReference>
<dbReference type="Pfam" id="PF13176">
    <property type="entry name" value="TPR_7"/>
    <property type="match status" value="1"/>
</dbReference>
<dbReference type="Pfam" id="PF00515">
    <property type="entry name" value="TPR_1"/>
    <property type="match status" value="1"/>
</dbReference>
<keyword evidence="7 8" id="KW-0802">TPR repeat</keyword>
<dbReference type="PANTHER" id="PTHR44366:SF1">
    <property type="entry name" value="UDP-N-ACETYLGLUCOSAMINE--PEPTIDE N-ACETYLGLUCOSAMINYLTRANSFERASE 110 KDA SUBUNIT"/>
    <property type="match status" value="1"/>
</dbReference>
<evidence type="ECO:0000256" key="2">
    <source>
        <dbReference type="ARBA" id="ARBA00005386"/>
    </source>
</evidence>
<comment type="similarity">
    <text evidence="2">Belongs to the glycosyltransferase 41 family. O-GlcNAc transferase subfamily.</text>
</comment>
<sequence length="755" mass="86346">MTSIAEDSNKQALDLFQKGNAIQAINKFIESIEVNPYQAQPWEALALIMKNIGKENLYVEYLETSCSLVPSSSCQANLANIYLGFYNSVNQKANKVHEKQNYLKKMIQYYKLAVDPVKDSALKTQLAMVLMEANLNKEALLETKKALRYDPKNAEAYINMGMAYKNLHLYDKAIEAYQKAIELSPKKVTAYQGLALLYQYSLFDMPKAIQYLLQSLALDGNNFSTLHNLASAYSMVGMLNEAIGMYDRALEIDPNSKQTFMEMVNLRMRVCDWEKRDYYMERTKNQITQEIRDEGSSSVASWYAVNYPLSAELIRDIAIGVSKNFLAFKSSVEPFSYKPKQPNERLKVGIVTSDVGDTNVGRDIIGWFRFIDRSKLELFFYATKVDNSKWRIDVEQNVEHFYDVSQLPNLQLAQKINSDGIHIAINLNGYTKHNRNEMFSLQPAPIQINMKGYPGTMGAQWFHYMITDQVVTPLEHASFYTEKLVFMPKAYFLSSYPLLYAHTLTPPSPESIRTEWAIPVRSDPLSTKPSFLFCDFNHLTKVDPTIFSVWMNILRRVPESTLWLLRLPPEAEPNLIREAQKRGIEANRFHFANFYPLRDHLTIKSSCDLFLDTVVFTGHGTTMDTLWAGVPILTLAGGRSLQARAAESYARALGVPEMVMGSLEEYEEVAVRWGLGGRDGELAAIRKRVEEGRLKGGGLFDTKTWVKDWEKAMDLVWQNHIKGTHHHIHVQREVPETDIPDILSWANQPNNKDLW</sequence>
<dbReference type="UniPathway" id="UPA00378"/>
<name>A0A6B2KY00_9EUKA</name>
<dbReference type="Pfam" id="PF13844">
    <property type="entry name" value="Glyco_transf_41"/>
    <property type="match status" value="2"/>
</dbReference>
<feature type="domain" description="O-GlcNAc transferase C-terminal" evidence="9">
    <location>
        <begin position="270"/>
        <end position="503"/>
    </location>
</feature>
<dbReference type="InterPro" id="IPR029489">
    <property type="entry name" value="OGT/SEC/SPY_C"/>
</dbReference>
<dbReference type="SUPFAM" id="SSF48452">
    <property type="entry name" value="TPR-like"/>
    <property type="match status" value="1"/>
</dbReference>